<dbReference type="OrthoDB" id="1263307at2759"/>
<evidence type="ECO:0000313" key="6">
    <source>
        <dbReference type="EMBL" id="KAF1838526.1"/>
    </source>
</evidence>
<evidence type="ECO:0000256" key="3">
    <source>
        <dbReference type="ARBA" id="ARBA00023026"/>
    </source>
</evidence>
<keyword evidence="7" id="KW-1185">Reference proteome</keyword>
<sequence length="277" mass="29454">MSPSNTSFFFVPGGFSPGAYFHKVVDLLEQKGYQAQALDLPSMDTTLKDQGKIPGFYDDADYLRTAVAQSLDSGKDAIIVASSYGSAVTFEACKGLTTKDRVDGGKLKHLIVLGGLLCEAGPTVKELIGMEVPVANESDLDARMPFQDSSSALTPAPTLTHLPPMDPCLGAALLCASLPPDQQTHYLSMAKPICIQAFVQPITFAGWKEVPTTLVIGEKDVILPLEKQEESYRRAVESGVQGLAKVVVEGGDHLVMLSHAERVVGICVGMDGEGQGV</sequence>
<dbReference type="Gene3D" id="3.40.50.1820">
    <property type="entry name" value="alpha/beta hydrolase"/>
    <property type="match status" value="1"/>
</dbReference>
<dbReference type="EMBL" id="ML975251">
    <property type="protein sequence ID" value="KAF1838526.1"/>
    <property type="molecule type" value="Genomic_DNA"/>
</dbReference>
<dbReference type="InterPro" id="IPR000073">
    <property type="entry name" value="AB_hydrolase_1"/>
</dbReference>
<proteinExistence type="inferred from homology"/>
<name>A0A6A5KUC4_9PLEO</name>
<keyword evidence="4" id="KW-0576">Peroxisome</keyword>
<evidence type="ECO:0000313" key="7">
    <source>
        <dbReference type="Proteomes" id="UP000800040"/>
    </source>
</evidence>
<evidence type="ECO:0000256" key="1">
    <source>
        <dbReference type="ARBA" id="ARBA00004275"/>
    </source>
</evidence>
<comment type="subcellular location">
    <subcellularLocation>
        <location evidence="1">Peroxisome</location>
    </subcellularLocation>
</comment>
<dbReference type="Proteomes" id="UP000800040">
    <property type="component" value="Unassembled WGS sequence"/>
</dbReference>
<gene>
    <name evidence="6" type="ORF">BDW02DRAFT_564890</name>
</gene>
<keyword evidence="3" id="KW-0843">Virulence</keyword>
<dbReference type="PANTHER" id="PTHR37017:SF11">
    <property type="entry name" value="ESTERASE_LIPASE_THIOESTERASE DOMAIN-CONTAINING PROTEIN"/>
    <property type="match status" value="1"/>
</dbReference>
<reference evidence="6" key="1">
    <citation type="submission" date="2020-01" db="EMBL/GenBank/DDBJ databases">
        <authorList>
            <consortium name="DOE Joint Genome Institute"/>
            <person name="Haridas S."/>
            <person name="Albert R."/>
            <person name="Binder M."/>
            <person name="Bloem J."/>
            <person name="Labutti K."/>
            <person name="Salamov A."/>
            <person name="Andreopoulos B."/>
            <person name="Baker S.E."/>
            <person name="Barry K."/>
            <person name="Bills G."/>
            <person name="Bluhm B.H."/>
            <person name="Cannon C."/>
            <person name="Castanera R."/>
            <person name="Culley D.E."/>
            <person name="Daum C."/>
            <person name="Ezra D."/>
            <person name="Gonzalez J.B."/>
            <person name="Henrissat B."/>
            <person name="Kuo A."/>
            <person name="Liang C."/>
            <person name="Lipzen A."/>
            <person name="Lutzoni F."/>
            <person name="Magnuson J."/>
            <person name="Mondo S."/>
            <person name="Nolan M."/>
            <person name="Ohm R."/>
            <person name="Pangilinan J."/>
            <person name="Park H.-J."/>
            <person name="Ramirez L."/>
            <person name="Alfaro M."/>
            <person name="Sun H."/>
            <person name="Tritt A."/>
            <person name="Yoshinaga Y."/>
            <person name="Zwiers L.-H."/>
            <person name="Turgeon B.G."/>
            <person name="Goodwin S.B."/>
            <person name="Spatafora J.W."/>
            <person name="Crous P.W."/>
            <person name="Grigoriev I.V."/>
        </authorList>
    </citation>
    <scope>NUCLEOTIDE SEQUENCE</scope>
    <source>
        <strain evidence="6">P77</strain>
    </source>
</reference>
<comment type="similarity">
    <text evidence="2">Belongs to the AB hydrolase superfamily. AKT2 hydrolase family.</text>
</comment>
<evidence type="ECO:0000256" key="2">
    <source>
        <dbReference type="ARBA" id="ARBA00005668"/>
    </source>
</evidence>
<evidence type="ECO:0000259" key="5">
    <source>
        <dbReference type="Pfam" id="PF12697"/>
    </source>
</evidence>
<dbReference type="GO" id="GO:0005777">
    <property type="term" value="C:peroxisome"/>
    <property type="evidence" value="ECO:0007669"/>
    <property type="project" value="UniProtKB-SubCell"/>
</dbReference>
<evidence type="ECO:0000256" key="4">
    <source>
        <dbReference type="ARBA" id="ARBA00023140"/>
    </source>
</evidence>
<protein>
    <submittedName>
        <fullName evidence="6">Alpha/beta-hydrolase</fullName>
    </submittedName>
</protein>
<dbReference type="AlphaFoldDB" id="A0A6A5KUC4"/>
<dbReference type="InterPro" id="IPR052897">
    <property type="entry name" value="Sec-Metab_Biosynth_Hydrolase"/>
</dbReference>
<feature type="domain" description="AB hydrolase-1" evidence="5">
    <location>
        <begin position="9"/>
        <end position="264"/>
    </location>
</feature>
<dbReference type="InterPro" id="IPR029058">
    <property type="entry name" value="AB_hydrolase_fold"/>
</dbReference>
<organism evidence="6 7">
    <name type="scientific">Decorospora gaudefroyi</name>
    <dbReference type="NCBI Taxonomy" id="184978"/>
    <lineage>
        <taxon>Eukaryota</taxon>
        <taxon>Fungi</taxon>
        <taxon>Dikarya</taxon>
        <taxon>Ascomycota</taxon>
        <taxon>Pezizomycotina</taxon>
        <taxon>Dothideomycetes</taxon>
        <taxon>Pleosporomycetidae</taxon>
        <taxon>Pleosporales</taxon>
        <taxon>Pleosporineae</taxon>
        <taxon>Pleosporaceae</taxon>
        <taxon>Decorospora</taxon>
    </lineage>
</organism>
<keyword evidence="6" id="KW-0378">Hydrolase</keyword>
<dbReference type="SUPFAM" id="SSF53474">
    <property type="entry name" value="alpha/beta-Hydrolases"/>
    <property type="match status" value="1"/>
</dbReference>
<accession>A0A6A5KUC4</accession>
<dbReference type="Pfam" id="PF12697">
    <property type="entry name" value="Abhydrolase_6"/>
    <property type="match status" value="1"/>
</dbReference>
<dbReference type="PANTHER" id="PTHR37017">
    <property type="entry name" value="AB HYDROLASE-1 DOMAIN-CONTAINING PROTEIN-RELATED"/>
    <property type="match status" value="1"/>
</dbReference>
<dbReference type="GO" id="GO:0016787">
    <property type="term" value="F:hydrolase activity"/>
    <property type="evidence" value="ECO:0007669"/>
    <property type="project" value="UniProtKB-KW"/>
</dbReference>